<gene>
    <name evidence="9" type="ORF">SAMN05216289_10182</name>
</gene>
<reference evidence="9 10" key="1">
    <citation type="submission" date="2016-10" db="EMBL/GenBank/DDBJ databases">
        <authorList>
            <person name="de Groot N.N."/>
        </authorList>
    </citation>
    <scope>NUCLEOTIDE SEQUENCE [LARGE SCALE GENOMIC DNA]</scope>
    <source>
        <strain evidence="9 10">CGMCC 1.7659</strain>
    </source>
</reference>
<feature type="chain" id="PRO_5011329954" description="Cytochrome c-type biogenesis protein" evidence="7">
    <location>
        <begin position="29"/>
        <end position="153"/>
    </location>
</feature>
<organism evidence="9 10">
    <name type="scientific">Dokdonella immobilis</name>
    <dbReference type="NCBI Taxonomy" id="578942"/>
    <lineage>
        <taxon>Bacteria</taxon>
        <taxon>Pseudomonadati</taxon>
        <taxon>Pseudomonadota</taxon>
        <taxon>Gammaproteobacteria</taxon>
        <taxon>Lysobacterales</taxon>
        <taxon>Rhodanobacteraceae</taxon>
        <taxon>Dokdonella</taxon>
    </lineage>
</organism>
<evidence type="ECO:0000313" key="9">
    <source>
        <dbReference type="EMBL" id="SFM95745.1"/>
    </source>
</evidence>
<dbReference type="Proteomes" id="UP000198575">
    <property type="component" value="Unassembled WGS sequence"/>
</dbReference>
<keyword evidence="10" id="KW-1185">Reference proteome</keyword>
<evidence type="ECO:0000256" key="2">
    <source>
        <dbReference type="ARBA" id="ARBA00022617"/>
    </source>
</evidence>
<keyword evidence="7" id="KW-0472">Membrane</keyword>
<accession>A0A1I4V3L9</accession>
<dbReference type="InterPro" id="IPR051263">
    <property type="entry name" value="C-type_cytochrome_biogenesis"/>
</dbReference>
<evidence type="ECO:0000256" key="7">
    <source>
        <dbReference type="RuleBase" id="RU364112"/>
    </source>
</evidence>
<keyword evidence="7" id="KW-1133">Transmembrane helix</keyword>
<feature type="signal peptide" evidence="7">
    <location>
        <begin position="1"/>
        <end position="28"/>
    </location>
</feature>
<dbReference type="FunFam" id="1.10.8.640:FF:000001">
    <property type="entry name" value="Cytochrome c-type biogenesis protein"/>
    <property type="match status" value="1"/>
</dbReference>
<evidence type="ECO:0000256" key="6">
    <source>
        <dbReference type="ARBA" id="ARBA00023004"/>
    </source>
</evidence>
<dbReference type="PANTHER" id="PTHR47870">
    <property type="entry name" value="CYTOCHROME C-TYPE BIOGENESIS PROTEIN CCMH"/>
    <property type="match status" value="1"/>
</dbReference>
<evidence type="ECO:0000256" key="3">
    <source>
        <dbReference type="ARBA" id="ARBA00022723"/>
    </source>
</evidence>
<keyword evidence="3 7" id="KW-0479">Metal-binding</keyword>
<dbReference type="PANTHER" id="PTHR47870:SF1">
    <property type="entry name" value="CYTOCHROME C-TYPE BIOGENESIS PROTEIN CCMH"/>
    <property type="match status" value="1"/>
</dbReference>
<dbReference type="CDD" id="cd16378">
    <property type="entry name" value="CcmH_N"/>
    <property type="match status" value="1"/>
</dbReference>
<dbReference type="STRING" id="578942.SAMN05216289_10182"/>
<dbReference type="Pfam" id="PF03918">
    <property type="entry name" value="CcmH"/>
    <property type="match status" value="1"/>
</dbReference>
<dbReference type="Gene3D" id="1.10.8.640">
    <property type="entry name" value="Cytochrome C biogenesis protein"/>
    <property type="match status" value="1"/>
</dbReference>
<dbReference type="GO" id="GO:0005886">
    <property type="term" value="C:plasma membrane"/>
    <property type="evidence" value="ECO:0007669"/>
    <property type="project" value="TreeGrafter"/>
</dbReference>
<evidence type="ECO:0000256" key="1">
    <source>
        <dbReference type="ARBA" id="ARBA00010342"/>
    </source>
</evidence>
<dbReference type="GO" id="GO:0046872">
    <property type="term" value="F:metal ion binding"/>
    <property type="evidence" value="ECO:0007669"/>
    <property type="project" value="UniProtKB-KW"/>
</dbReference>
<feature type="transmembrane region" description="Helical" evidence="7">
    <location>
        <begin position="112"/>
        <end position="133"/>
    </location>
</feature>
<name>A0A1I4V3L9_9GAMM</name>
<dbReference type="AlphaFoldDB" id="A0A1I4V3L9"/>
<comment type="function">
    <text evidence="7">Possible subunit of a heme lyase.</text>
</comment>
<dbReference type="InterPro" id="IPR005616">
    <property type="entry name" value="CcmH/CycL/Ccl2/NrfF_N"/>
</dbReference>
<keyword evidence="5" id="KW-0201">Cytochrome c-type biogenesis</keyword>
<keyword evidence="4 7" id="KW-0732">Signal</keyword>
<dbReference type="EMBL" id="FOVF01000001">
    <property type="protein sequence ID" value="SFM95745.1"/>
    <property type="molecule type" value="Genomic_DNA"/>
</dbReference>
<evidence type="ECO:0000256" key="5">
    <source>
        <dbReference type="ARBA" id="ARBA00022748"/>
    </source>
</evidence>
<dbReference type="InterPro" id="IPR038297">
    <property type="entry name" value="CcmH/CycL/NrfF/Ccl2_sf"/>
</dbReference>
<dbReference type="GO" id="GO:0017004">
    <property type="term" value="P:cytochrome complex assembly"/>
    <property type="evidence" value="ECO:0007669"/>
    <property type="project" value="UniProtKB-KW"/>
</dbReference>
<dbReference type="RefSeq" id="WP_092403914.1">
    <property type="nucleotide sequence ID" value="NZ_FOVF01000001.1"/>
</dbReference>
<keyword evidence="7" id="KW-0812">Transmembrane</keyword>
<evidence type="ECO:0000259" key="8">
    <source>
        <dbReference type="Pfam" id="PF03918"/>
    </source>
</evidence>
<evidence type="ECO:0000256" key="4">
    <source>
        <dbReference type="ARBA" id="ARBA00022729"/>
    </source>
</evidence>
<keyword evidence="6 7" id="KW-0408">Iron</keyword>
<sequence length="153" mass="17176">MKPRSLNRLGGPRALLLCVALMLPLAAAAIDALPFKDRAEEQRFQNLTRQLRCLVCQNESLADSSADLAKDLREEVFEQMRQGKSDDEIKHYLTARYSDFVLYNPPLRGGTFLLWFGPLLVLLIGSMVVARIVRRRGATKSSAPPASTTEEDW</sequence>
<proteinExistence type="inferred from homology"/>
<dbReference type="OrthoDB" id="9804975at2"/>
<keyword evidence="2 7" id="KW-0349">Heme</keyword>
<comment type="similarity">
    <text evidence="1 7">Belongs to the CcmH/CycL/Ccl2/NrfF family.</text>
</comment>
<evidence type="ECO:0000313" key="10">
    <source>
        <dbReference type="Proteomes" id="UP000198575"/>
    </source>
</evidence>
<protein>
    <recommendedName>
        <fullName evidence="7">Cytochrome c-type biogenesis protein</fullName>
    </recommendedName>
</protein>
<feature type="domain" description="CcmH/CycL/Ccl2/NrfF N-terminal" evidence="8">
    <location>
        <begin position="17"/>
        <end position="151"/>
    </location>
</feature>